<dbReference type="InterPro" id="IPR036188">
    <property type="entry name" value="FAD/NAD-bd_sf"/>
</dbReference>
<dbReference type="SUPFAM" id="SSF54373">
    <property type="entry name" value="FAD-linked reductases, C-terminal domain"/>
    <property type="match status" value="1"/>
</dbReference>
<evidence type="ECO:0000256" key="1">
    <source>
        <dbReference type="ARBA" id="ARBA00001974"/>
    </source>
</evidence>
<evidence type="ECO:0000256" key="6">
    <source>
        <dbReference type="RuleBase" id="RU003968"/>
    </source>
</evidence>
<comment type="caution">
    <text evidence="9">The sequence shown here is derived from an EMBL/GenBank/DDBJ whole genome shotgun (WGS) entry which is preliminary data.</text>
</comment>
<comment type="similarity">
    <text evidence="2 6">Belongs to the GMC oxidoreductase family.</text>
</comment>
<feature type="domain" description="Glucose-methanol-choline oxidoreductase N-terminal" evidence="8">
    <location>
        <begin position="250"/>
        <end position="264"/>
    </location>
</feature>
<dbReference type="Gene3D" id="3.50.50.60">
    <property type="entry name" value="FAD/NAD(P)-binding domain"/>
    <property type="match status" value="1"/>
</dbReference>
<dbReference type="GO" id="GO:0050660">
    <property type="term" value="F:flavin adenine dinucleotide binding"/>
    <property type="evidence" value="ECO:0007669"/>
    <property type="project" value="InterPro"/>
</dbReference>
<dbReference type="Proteomes" id="UP001445076">
    <property type="component" value="Unassembled WGS sequence"/>
</dbReference>
<keyword evidence="4 5" id="KW-0274">FAD</keyword>
<feature type="non-terminal residue" evidence="9">
    <location>
        <position position="1"/>
    </location>
</feature>
<evidence type="ECO:0000259" key="8">
    <source>
        <dbReference type="PROSITE" id="PS00624"/>
    </source>
</evidence>
<evidence type="ECO:0000256" key="4">
    <source>
        <dbReference type="ARBA" id="ARBA00022827"/>
    </source>
</evidence>
<dbReference type="SUPFAM" id="SSF51905">
    <property type="entry name" value="FAD/NAD(P)-binding domain"/>
    <property type="match status" value="1"/>
</dbReference>
<dbReference type="Pfam" id="PF00732">
    <property type="entry name" value="GMC_oxred_N"/>
    <property type="match status" value="1"/>
</dbReference>
<feature type="binding site" evidence="5">
    <location>
        <position position="215"/>
    </location>
    <ligand>
        <name>FAD</name>
        <dbReference type="ChEBI" id="CHEBI:57692"/>
    </ligand>
</feature>
<dbReference type="PROSITE" id="PS00624">
    <property type="entry name" value="GMC_OXRED_2"/>
    <property type="match status" value="1"/>
</dbReference>
<organism evidence="9 10">
    <name type="scientific">Cherax quadricarinatus</name>
    <name type="common">Australian red claw crayfish</name>
    <dbReference type="NCBI Taxonomy" id="27406"/>
    <lineage>
        <taxon>Eukaryota</taxon>
        <taxon>Metazoa</taxon>
        <taxon>Ecdysozoa</taxon>
        <taxon>Arthropoda</taxon>
        <taxon>Crustacea</taxon>
        <taxon>Multicrustacea</taxon>
        <taxon>Malacostraca</taxon>
        <taxon>Eumalacostraca</taxon>
        <taxon>Eucarida</taxon>
        <taxon>Decapoda</taxon>
        <taxon>Pleocyemata</taxon>
        <taxon>Astacidea</taxon>
        <taxon>Parastacoidea</taxon>
        <taxon>Parastacidae</taxon>
        <taxon>Cherax</taxon>
    </lineage>
</organism>
<protein>
    <recommendedName>
        <fullName evidence="7 8">Glucose-methanol-choline oxidoreductase N-terminal domain-containing protein</fullName>
    </recommendedName>
</protein>
<dbReference type="AlphaFoldDB" id="A0AAW0W9U5"/>
<dbReference type="PANTHER" id="PTHR11552:SF147">
    <property type="entry name" value="CHOLINE DEHYDROGENASE, MITOCHONDRIAL"/>
    <property type="match status" value="1"/>
</dbReference>
<feature type="domain" description="Glucose-methanol-choline oxidoreductase N-terminal" evidence="7">
    <location>
        <begin position="77"/>
        <end position="100"/>
    </location>
</feature>
<sequence length="565" mass="62048">VGGGSAGCTLAGRLSEVPGWRILLLEAGGPPPLETYVPAFLPISYIPGYSEDWGYRTVPQKFSSQNFANRQVKLPQGRVLGGGSTVNSLMYVRGNRRDYDRWAALGNPGWDYLSVLPYFIKQEDFRGEVGETAAFHGRGGPIGVTPGPLTPLTRAFIQGGKELGYPVIDYNGPEQLGFAPTSFSIKDGVRSSTAREYLIPSNTRPNLHVLHSATVHRVVFHNRRAVGVKFEHKGKLFTVRALREVIMSAGPVASPKLLMLSGVGPKEHLQQHNLKVVANSPGVGQNVHDHVEAFGLSWVAVKGTSSLDILNTFNPVSLKEYQLTRQGPLSTAPLNFLNSWIKVSEEGDPLWPDIQLFFNDATAAFDKGAFNPALFGLDKQIFHEYLGEIYGRDGFTIRPILLQPKSRGTISLKSTNVHDQPIIDPKFLSHPDDVRTLAKGIKFAVALGNTSTFVNIFGAKFYDKPVPGCTHEIYGSDAYFACYAQHMSTSFYHLTGGCKMAPASDPYSVVDHRLRVRGVSRLRVVDASIMPFVTSGNTNAPTIMIAEKASDMIKQEWKIAEKFRT</sequence>
<gene>
    <name evidence="9" type="ORF">OTU49_009562</name>
</gene>
<reference evidence="9 10" key="1">
    <citation type="journal article" date="2024" name="BMC Genomics">
        <title>Genome assembly of redclaw crayfish (Cherax quadricarinatus) provides insights into its immune adaptation and hypoxia tolerance.</title>
        <authorList>
            <person name="Liu Z."/>
            <person name="Zheng J."/>
            <person name="Li H."/>
            <person name="Fang K."/>
            <person name="Wang S."/>
            <person name="He J."/>
            <person name="Zhou D."/>
            <person name="Weng S."/>
            <person name="Chi M."/>
            <person name="Gu Z."/>
            <person name="He J."/>
            <person name="Li F."/>
            <person name="Wang M."/>
        </authorList>
    </citation>
    <scope>NUCLEOTIDE SEQUENCE [LARGE SCALE GENOMIC DNA]</scope>
    <source>
        <strain evidence="9">ZL_2023a</strain>
    </source>
</reference>
<dbReference type="InterPro" id="IPR000172">
    <property type="entry name" value="GMC_OxRdtase_N"/>
</dbReference>
<evidence type="ECO:0000256" key="5">
    <source>
        <dbReference type="PIRSR" id="PIRSR000137-2"/>
    </source>
</evidence>
<dbReference type="EMBL" id="JARKIK010000075">
    <property type="protein sequence ID" value="KAK8727451.1"/>
    <property type="molecule type" value="Genomic_DNA"/>
</dbReference>
<keyword evidence="3 6" id="KW-0285">Flavoprotein</keyword>
<dbReference type="Gene3D" id="3.30.560.10">
    <property type="entry name" value="Glucose Oxidase, domain 3"/>
    <property type="match status" value="1"/>
</dbReference>
<feature type="binding site" evidence="5">
    <location>
        <position position="79"/>
    </location>
    <ligand>
        <name>FAD</name>
        <dbReference type="ChEBI" id="CHEBI:57692"/>
    </ligand>
</feature>
<dbReference type="Pfam" id="PF05199">
    <property type="entry name" value="GMC_oxred_C"/>
    <property type="match status" value="1"/>
</dbReference>
<accession>A0AAW0W9U5</accession>
<dbReference type="InterPro" id="IPR007867">
    <property type="entry name" value="GMC_OxRtase_C"/>
</dbReference>
<keyword evidence="10" id="KW-1185">Reference proteome</keyword>
<dbReference type="PANTHER" id="PTHR11552">
    <property type="entry name" value="GLUCOSE-METHANOL-CHOLINE GMC OXIDOREDUCTASE"/>
    <property type="match status" value="1"/>
</dbReference>
<proteinExistence type="inferred from homology"/>
<evidence type="ECO:0000313" key="9">
    <source>
        <dbReference type="EMBL" id="KAK8727451.1"/>
    </source>
</evidence>
<evidence type="ECO:0000256" key="3">
    <source>
        <dbReference type="ARBA" id="ARBA00022630"/>
    </source>
</evidence>
<dbReference type="GO" id="GO:0016614">
    <property type="term" value="F:oxidoreductase activity, acting on CH-OH group of donors"/>
    <property type="evidence" value="ECO:0007669"/>
    <property type="project" value="InterPro"/>
</dbReference>
<dbReference type="PIRSF" id="PIRSF000137">
    <property type="entry name" value="Alcohol_oxidase"/>
    <property type="match status" value="1"/>
</dbReference>
<evidence type="ECO:0000256" key="2">
    <source>
        <dbReference type="ARBA" id="ARBA00010790"/>
    </source>
</evidence>
<dbReference type="InterPro" id="IPR012132">
    <property type="entry name" value="GMC_OxRdtase"/>
</dbReference>
<comment type="cofactor">
    <cofactor evidence="1 5">
        <name>FAD</name>
        <dbReference type="ChEBI" id="CHEBI:57692"/>
    </cofactor>
</comment>
<evidence type="ECO:0000259" key="7">
    <source>
        <dbReference type="PROSITE" id="PS00623"/>
    </source>
</evidence>
<dbReference type="PROSITE" id="PS00623">
    <property type="entry name" value="GMC_OXRED_1"/>
    <property type="match status" value="1"/>
</dbReference>
<evidence type="ECO:0000313" key="10">
    <source>
        <dbReference type="Proteomes" id="UP001445076"/>
    </source>
</evidence>
<name>A0AAW0W9U5_CHEQU</name>